<feature type="compositionally biased region" description="Acidic residues" evidence="7">
    <location>
        <begin position="165"/>
        <end position="177"/>
    </location>
</feature>
<dbReference type="OrthoDB" id="10263597at2759"/>
<dbReference type="GO" id="GO:0005730">
    <property type="term" value="C:nucleolus"/>
    <property type="evidence" value="ECO:0007669"/>
    <property type="project" value="UniProtKB-SubCell"/>
</dbReference>
<evidence type="ECO:0000256" key="5">
    <source>
        <dbReference type="ARBA" id="ARBA00032701"/>
    </source>
</evidence>
<dbReference type="GO" id="GO:0006270">
    <property type="term" value="P:DNA replication initiation"/>
    <property type="evidence" value="ECO:0007669"/>
    <property type="project" value="TreeGrafter"/>
</dbReference>
<dbReference type="InterPro" id="IPR005612">
    <property type="entry name" value="CCAAT-binding_factor"/>
</dbReference>
<feature type="domain" description="CCAAT-binding factor" evidence="8">
    <location>
        <begin position="549"/>
        <end position="718"/>
    </location>
</feature>
<keyword evidence="4" id="KW-0539">Nucleus</keyword>
<evidence type="ECO:0000313" key="11">
    <source>
        <dbReference type="Proteomes" id="UP000218231"/>
    </source>
</evidence>
<feature type="region of interest" description="Disordered" evidence="7">
    <location>
        <begin position="156"/>
        <end position="187"/>
    </location>
</feature>
<evidence type="ECO:0000256" key="6">
    <source>
        <dbReference type="ARBA" id="ARBA00032937"/>
    </source>
</evidence>
<evidence type="ECO:0000256" key="1">
    <source>
        <dbReference type="ARBA" id="ARBA00004604"/>
    </source>
</evidence>
<dbReference type="AlphaFoldDB" id="A0A2A2JCK7"/>
<keyword evidence="3" id="KW-0175">Coiled coil</keyword>
<dbReference type="InterPro" id="IPR011501">
    <property type="entry name" value="Noc3_N"/>
</dbReference>
<organism evidence="10 11">
    <name type="scientific">Diploscapter pachys</name>
    <dbReference type="NCBI Taxonomy" id="2018661"/>
    <lineage>
        <taxon>Eukaryota</taxon>
        <taxon>Metazoa</taxon>
        <taxon>Ecdysozoa</taxon>
        <taxon>Nematoda</taxon>
        <taxon>Chromadorea</taxon>
        <taxon>Rhabditida</taxon>
        <taxon>Rhabditina</taxon>
        <taxon>Rhabditomorpha</taxon>
        <taxon>Rhabditoidea</taxon>
        <taxon>Rhabditidae</taxon>
        <taxon>Diploscapter</taxon>
    </lineage>
</organism>
<dbReference type="Proteomes" id="UP000218231">
    <property type="component" value="Unassembled WGS sequence"/>
</dbReference>
<keyword evidence="11" id="KW-1185">Reference proteome</keyword>
<dbReference type="SUPFAM" id="SSF48371">
    <property type="entry name" value="ARM repeat"/>
    <property type="match status" value="1"/>
</dbReference>
<dbReference type="InterPro" id="IPR016024">
    <property type="entry name" value="ARM-type_fold"/>
</dbReference>
<dbReference type="Pfam" id="PF07540">
    <property type="entry name" value="NOC3p"/>
    <property type="match status" value="1"/>
</dbReference>
<sequence length="799" mass="92075">MGFASASREEKFKMMRTNKSKKAVKRLNKMGKKGKVNKKIIGQLTEVKKKKAHKSLQRARDIEDDWVAEREVQYANEEEVLPLDMMDADIDWEHSAFASMKRRWDETKKAFVEGEDDSEDDLERKRRRFAGVIEDDREELLPIKLKDGTIVRPTRKKGEVKQEDEQVEEEESEEVEEKEEKEVKQEFEDYSHLSATQLLAKRKELVEESKQKISDYAHSLLENPQENIYRLRDLYHLCVGKNAHPIVRETIQKLATASILQVLVDIIPGYAIRPQTEEEKKQKQKKETKLLVSYEETLLRYYLKFLQFCEGFMKKVSAKDKVIDEATFTYKLGMICIKAVSRLVLSSPHFNYSTNIVSALVRTSLSRNKTVVEEVCGAISRVFKEDISLQMTLFTARSISAIITKRKGRVPAQLVATLLNANITEVKKEENHNEKGRLTAKKYQIKQERENKSTRKYKKQLERVEADLKLIEAQESISTKLKRATEAMKHIFQCFFSILKRMPNVSLLEPTLEGLSKFAHLLSIEFFDDILATMEDLVDREDLRVVDRLHSIHTAFVILSGEGQLLNIDPGRFYKSIYSLLNLLPLEKKPENRHTQLLVLTKTLHIMILDRRKQVPLPRVAAFVKRLLCCACLTDDVAALTILSLIRTFFIGHPKLNLLVEEDEEEGVRGGSSAPLGTGAIFRADVDNPDLANALSESIREELKLLRKKREKAVGQFANNLLNSVTSTGPHKLDPQLSTRKPWELLNQAVQKFGGNYPEPDMHMIKDLEQYAKKRHKPLTHSNLHLNFCNWLAERSKHS</sequence>
<dbReference type="STRING" id="2018661.A0A2A2JCK7"/>
<reference evidence="10 11" key="1">
    <citation type="journal article" date="2017" name="Curr. Biol.">
        <title>Genome architecture and evolution of a unichromosomal asexual nematode.</title>
        <authorList>
            <person name="Fradin H."/>
            <person name="Zegar C."/>
            <person name="Gutwein M."/>
            <person name="Lucas J."/>
            <person name="Kovtun M."/>
            <person name="Corcoran D."/>
            <person name="Baugh L.R."/>
            <person name="Kiontke K."/>
            <person name="Gunsalus K."/>
            <person name="Fitch D.H."/>
            <person name="Piano F."/>
        </authorList>
    </citation>
    <scope>NUCLEOTIDE SEQUENCE [LARGE SCALE GENOMIC DNA]</scope>
    <source>
        <strain evidence="10">PF1309</strain>
    </source>
</reference>
<evidence type="ECO:0000256" key="4">
    <source>
        <dbReference type="ARBA" id="ARBA00023242"/>
    </source>
</evidence>
<evidence type="ECO:0000259" key="9">
    <source>
        <dbReference type="Pfam" id="PF07540"/>
    </source>
</evidence>
<evidence type="ECO:0000256" key="2">
    <source>
        <dbReference type="ARBA" id="ARBA00007797"/>
    </source>
</evidence>
<dbReference type="Pfam" id="PF03914">
    <property type="entry name" value="CBF"/>
    <property type="match status" value="1"/>
</dbReference>
<evidence type="ECO:0000256" key="7">
    <source>
        <dbReference type="SAM" id="MobiDB-lite"/>
    </source>
</evidence>
<gene>
    <name evidence="10" type="ORF">WR25_09895</name>
</gene>
<proteinExistence type="inferred from homology"/>
<dbReference type="EMBL" id="LIAE01010538">
    <property type="protein sequence ID" value="PAV59252.1"/>
    <property type="molecule type" value="Genomic_DNA"/>
</dbReference>
<evidence type="ECO:0000313" key="10">
    <source>
        <dbReference type="EMBL" id="PAV59252.1"/>
    </source>
</evidence>
<comment type="subcellular location">
    <subcellularLocation>
        <location evidence="1">Nucleus</location>
        <location evidence="1">Nucleolus</location>
    </subcellularLocation>
</comment>
<protein>
    <recommendedName>
        <fullName evidence="6">NOC3-like protein</fullName>
    </recommendedName>
    <alternativeName>
        <fullName evidence="5">Nucleolar complex-associated protein 3-like protein</fullName>
    </alternativeName>
</protein>
<comment type="similarity">
    <text evidence="2">Belongs to the CBF/MAK21 family.</text>
</comment>
<dbReference type="PANTHER" id="PTHR14428">
    <property type="entry name" value="NUCLEOLAR COMPLEX PROTEIN 3"/>
    <property type="match status" value="1"/>
</dbReference>
<dbReference type="InterPro" id="IPR016903">
    <property type="entry name" value="Nucleolar_cplx-assoc_3"/>
</dbReference>
<feature type="domain" description="Nucleolar complex-associated protein 3 N-terminal" evidence="9">
    <location>
        <begin position="209"/>
        <end position="305"/>
    </location>
</feature>
<accession>A0A2A2JCK7</accession>
<name>A0A2A2JCK7_9BILA</name>
<dbReference type="GO" id="GO:0003682">
    <property type="term" value="F:chromatin binding"/>
    <property type="evidence" value="ECO:0007669"/>
    <property type="project" value="TreeGrafter"/>
</dbReference>
<feature type="compositionally biased region" description="Basic and acidic residues" evidence="7">
    <location>
        <begin position="178"/>
        <end position="187"/>
    </location>
</feature>
<evidence type="ECO:0000259" key="8">
    <source>
        <dbReference type="Pfam" id="PF03914"/>
    </source>
</evidence>
<evidence type="ECO:0000256" key="3">
    <source>
        <dbReference type="ARBA" id="ARBA00023054"/>
    </source>
</evidence>
<dbReference type="PANTHER" id="PTHR14428:SF5">
    <property type="entry name" value="NUCLEOLAR COMPLEX PROTEIN 3 HOMOLOG"/>
    <property type="match status" value="1"/>
</dbReference>
<comment type="caution">
    <text evidence="10">The sequence shown here is derived from an EMBL/GenBank/DDBJ whole genome shotgun (WGS) entry which is preliminary data.</text>
</comment>